<sequence length="562" mass="58677">MLRTQMLNKLESAAVRGRMPCRPCCVAAATLVKRVSWRHVSPLIISSTLQLKLQIGIPTTTLALEVNRKLSFGRLVERPAATPNSTAIPESLSNDSAHQLPGPEPSRDLNTRATASLKSSPVSDDKARRRDSGTSSKRGTAGTQRARGSTPAAASLAAQTAADALFIDPGQGTVQATCIGPVRVASLGGGRGRGLVTTRTVQPGELLLAVQALALAWDEQNNEGEVASNKSGSGSTMADMDSADAKFLELQRQLLGRRYTPREAAWLSSLAGLGPSEDEEEGEEGERNAAAAVTSAGGKCSLPPPPELESSLSREGVEETRQELLPLPTRLRNPDALADVVQANSLEPDGGAEDEYAFWARHDAAAATAAVGNQDGEAVATTVAATSSSSSSSSSPSLSSSFGSSSPLTGLTERPRRRRGPMGLWPEAAMLNHSCLPNTVAYIVGDRLFVRAARKVGGGSELTVSYLPVGGGYEAAAGDESEDVGDDTDDTAAAATLLSPLAERRNALEELRGFICRCNRCTAEESLDPKLRALMADISEGVAALQGDLQTALALADLEEGG</sequence>
<organism evidence="3 4">
    <name type="scientific">Volvox africanus</name>
    <dbReference type="NCBI Taxonomy" id="51714"/>
    <lineage>
        <taxon>Eukaryota</taxon>
        <taxon>Viridiplantae</taxon>
        <taxon>Chlorophyta</taxon>
        <taxon>core chlorophytes</taxon>
        <taxon>Chlorophyceae</taxon>
        <taxon>CS clade</taxon>
        <taxon>Chlamydomonadales</taxon>
        <taxon>Volvocaceae</taxon>
        <taxon>Volvox</taxon>
    </lineage>
</organism>
<feature type="non-terminal residue" evidence="3">
    <location>
        <position position="562"/>
    </location>
</feature>
<dbReference type="InterPro" id="IPR053209">
    <property type="entry name" value="Gramillin-biosynth_MTr"/>
</dbReference>
<feature type="compositionally biased region" description="Low complexity" evidence="1">
    <location>
        <begin position="387"/>
        <end position="406"/>
    </location>
</feature>
<name>A0ABQ5RRQ7_9CHLO</name>
<dbReference type="InterPro" id="IPR046341">
    <property type="entry name" value="SET_dom_sf"/>
</dbReference>
<gene>
    <name evidence="3" type="ORF">VaNZ11_002318</name>
</gene>
<evidence type="ECO:0000256" key="1">
    <source>
        <dbReference type="SAM" id="MobiDB-lite"/>
    </source>
</evidence>
<keyword evidence="4" id="KW-1185">Reference proteome</keyword>
<evidence type="ECO:0000313" key="4">
    <source>
        <dbReference type="Proteomes" id="UP001165090"/>
    </source>
</evidence>
<dbReference type="PANTHER" id="PTHR47643:SF2">
    <property type="entry name" value="TPR DOMAIN PROTEIN (AFU_ORTHOLOGUE AFUA_5G12710)"/>
    <property type="match status" value="1"/>
</dbReference>
<feature type="compositionally biased region" description="Polar residues" evidence="1">
    <location>
        <begin position="111"/>
        <end position="122"/>
    </location>
</feature>
<dbReference type="PANTHER" id="PTHR47643">
    <property type="entry name" value="TPR DOMAIN PROTEIN (AFU_ORTHOLOGUE AFUA_5G12710)"/>
    <property type="match status" value="1"/>
</dbReference>
<feature type="region of interest" description="Disordered" evidence="1">
    <location>
        <begin position="386"/>
        <end position="421"/>
    </location>
</feature>
<comment type="caution">
    <text evidence="3">The sequence shown here is derived from an EMBL/GenBank/DDBJ whole genome shotgun (WGS) entry which is preliminary data.</text>
</comment>
<feature type="domain" description="SET" evidence="2">
    <location>
        <begin position="180"/>
        <end position="467"/>
    </location>
</feature>
<accession>A0ABQ5RRQ7</accession>
<dbReference type="InterPro" id="IPR001214">
    <property type="entry name" value="SET_dom"/>
</dbReference>
<reference evidence="3 4" key="1">
    <citation type="journal article" date="2023" name="IScience">
        <title>Expanded male sex-determining region conserved during the evolution of homothallism in the green alga Volvox.</title>
        <authorList>
            <person name="Yamamoto K."/>
            <person name="Matsuzaki R."/>
            <person name="Mahakham W."/>
            <person name="Heman W."/>
            <person name="Sekimoto H."/>
            <person name="Kawachi M."/>
            <person name="Minakuchi Y."/>
            <person name="Toyoda A."/>
            <person name="Nozaki H."/>
        </authorList>
    </citation>
    <scope>NUCLEOTIDE SEQUENCE [LARGE SCALE GENOMIC DNA]</scope>
    <source>
        <strain evidence="3 4">NIES-4468</strain>
    </source>
</reference>
<feature type="region of interest" description="Disordered" evidence="1">
    <location>
        <begin position="271"/>
        <end position="330"/>
    </location>
</feature>
<dbReference type="SUPFAM" id="SSF82199">
    <property type="entry name" value="SET domain"/>
    <property type="match status" value="1"/>
</dbReference>
<feature type="compositionally biased region" description="Polar residues" evidence="1">
    <location>
        <begin position="133"/>
        <end position="147"/>
    </location>
</feature>
<dbReference type="Proteomes" id="UP001165090">
    <property type="component" value="Unassembled WGS sequence"/>
</dbReference>
<dbReference type="EMBL" id="BSDZ01000005">
    <property type="protein sequence ID" value="GLI60230.1"/>
    <property type="molecule type" value="Genomic_DNA"/>
</dbReference>
<dbReference type="CDD" id="cd20071">
    <property type="entry name" value="SET_SMYD"/>
    <property type="match status" value="1"/>
</dbReference>
<feature type="region of interest" description="Disordered" evidence="1">
    <location>
        <begin position="81"/>
        <end position="154"/>
    </location>
</feature>
<feature type="compositionally biased region" description="Polar residues" evidence="1">
    <location>
        <begin position="82"/>
        <end position="97"/>
    </location>
</feature>
<protein>
    <recommendedName>
        <fullName evidence="2">SET domain-containing protein</fullName>
    </recommendedName>
</protein>
<feature type="compositionally biased region" description="Basic and acidic residues" evidence="1">
    <location>
        <begin position="123"/>
        <end position="132"/>
    </location>
</feature>
<proteinExistence type="predicted"/>
<evidence type="ECO:0000259" key="2">
    <source>
        <dbReference type="PROSITE" id="PS50280"/>
    </source>
</evidence>
<dbReference type="SMART" id="SM00317">
    <property type="entry name" value="SET"/>
    <property type="match status" value="1"/>
</dbReference>
<dbReference type="Pfam" id="PF00856">
    <property type="entry name" value="SET"/>
    <property type="match status" value="1"/>
</dbReference>
<evidence type="ECO:0000313" key="3">
    <source>
        <dbReference type="EMBL" id="GLI60230.1"/>
    </source>
</evidence>
<dbReference type="PROSITE" id="PS50280">
    <property type="entry name" value="SET"/>
    <property type="match status" value="1"/>
</dbReference>
<dbReference type="Gene3D" id="2.170.270.10">
    <property type="entry name" value="SET domain"/>
    <property type="match status" value="1"/>
</dbReference>